<sequence length="106" mass="12121">LTKEDGPSCFMCSEELAVNTVPCNEYGEYTDGMFYPTSYVVYNPMEMPVYPNYMLPPDACCYYYMPPELAPVQEYAPVVPYQEYIPPVKGKSDLHMKSVYSPEQAI</sequence>
<evidence type="ECO:0000313" key="2">
    <source>
        <dbReference type="Proteomes" id="UP001054945"/>
    </source>
</evidence>
<comment type="caution">
    <text evidence="1">The sequence shown here is derived from an EMBL/GenBank/DDBJ whole genome shotgun (WGS) entry which is preliminary data.</text>
</comment>
<gene>
    <name evidence="1" type="primary">AVEN_97859_1</name>
    <name evidence="1" type="ORF">CEXT_486873</name>
</gene>
<organism evidence="1 2">
    <name type="scientific">Caerostris extrusa</name>
    <name type="common">Bark spider</name>
    <name type="synonym">Caerostris bankana</name>
    <dbReference type="NCBI Taxonomy" id="172846"/>
    <lineage>
        <taxon>Eukaryota</taxon>
        <taxon>Metazoa</taxon>
        <taxon>Ecdysozoa</taxon>
        <taxon>Arthropoda</taxon>
        <taxon>Chelicerata</taxon>
        <taxon>Arachnida</taxon>
        <taxon>Araneae</taxon>
        <taxon>Araneomorphae</taxon>
        <taxon>Entelegynae</taxon>
        <taxon>Araneoidea</taxon>
        <taxon>Araneidae</taxon>
        <taxon>Caerostris</taxon>
    </lineage>
</organism>
<dbReference type="EMBL" id="BPLR01015837">
    <property type="protein sequence ID" value="GIY79032.1"/>
    <property type="molecule type" value="Genomic_DNA"/>
</dbReference>
<reference evidence="1 2" key="1">
    <citation type="submission" date="2021-06" db="EMBL/GenBank/DDBJ databases">
        <title>Caerostris extrusa draft genome.</title>
        <authorList>
            <person name="Kono N."/>
            <person name="Arakawa K."/>
        </authorList>
    </citation>
    <scope>NUCLEOTIDE SEQUENCE [LARGE SCALE GENOMIC DNA]</scope>
</reference>
<protein>
    <submittedName>
        <fullName evidence="1">Uncharacterized protein</fullName>
    </submittedName>
</protein>
<dbReference type="Proteomes" id="UP001054945">
    <property type="component" value="Unassembled WGS sequence"/>
</dbReference>
<proteinExistence type="predicted"/>
<accession>A0AAV4W8B7</accession>
<feature type="non-terminal residue" evidence="1">
    <location>
        <position position="1"/>
    </location>
</feature>
<dbReference type="AlphaFoldDB" id="A0AAV4W8B7"/>
<name>A0AAV4W8B7_CAEEX</name>
<evidence type="ECO:0000313" key="1">
    <source>
        <dbReference type="EMBL" id="GIY79032.1"/>
    </source>
</evidence>
<keyword evidence="2" id="KW-1185">Reference proteome</keyword>